<dbReference type="EMBL" id="MU393441">
    <property type="protein sequence ID" value="KAI4868116.1"/>
    <property type="molecule type" value="Genomic_DNA"/>
</dbReference>
<dbReference type="Proteomes" id="UP001497700">
    <property type="component" value="Unassembled WGS sequence"/>
</dbReference>
<organism evidence="1 2">
    <name type="scientific">Hypoxylon rubiginosum</name>
    <dbReference type="NCBI Taxonomy" id="110542"/>
    <lineage>
        <taxon>Eukaryota</taxon>
        <taxon>Fungi</taxon>
        <taxon>Dikarya</taxon>
        <taxon>Ascomycota</taxon>
        <taxon>Pezizomycotina</taxon>
        <taxon>Sordariomycetes</taxon>
        <taxon>Xylariomycetidae</taxon>
        <taxon>Xylariales</taxon>
        <taxon>Hypoxylaceae</taxon>
        <taxon>Hypoxylon</taxon>
    </lineage>
</organism>
<keyword evidence="2" id="KW-1185">Reference proteome</keyword>
<gene>
    <name evidence="1" type="ORF">F4820DRAFT_162535</name>
</gene>
<accession>A0ACB9Z8G4</accession>
<comment type="caution">
    <text evidence="1">The sequence shown here is derived from an EMBL/GenBank/DDBJ whole genome shotgun (WGS) entry which is preliminary data.</text>
</comment>
<evidence type="ECO:0000313" key="2">
    <source>
        <dbReference type="Proteomes" id="UP001497700"/>
    </source>
</evidence>
<name>A0ACB9Z8G4_9PEZI</name>
<sequence length="91" mass="9869">MASFARSFKPSSYLSSMKRRPPPPARTMSNSSAEVSPLSSPDVRQDDIIFSTRPSPKLGMDQPQFQSPGASPKLRATTGMSFSSSSSFPLR</sequence>
<evidence type="ECO:0000313" key="1">
    <source>
        <dbReference type="EMBL" id="KAI4868116.1"/>
    </source>
</evidence>
<proteinExistence type="predicted"/>
<reference evidence="1 2" key="1">
    <citation type="journal article" date="2022" name="New Phytol.">
        <title>Ecological generalism drives hyperdiversity of secondary metabolite gene clusters in xylarialean endophytes.</title>
        <authorList>
            <person name="Franco M.E.E."/>
            <person name="Wisecaver J.H."/>
            <person name="Arnold A.E."/>
            <person name="Ju Y.M."/>
            <person name="Slot J.C."/>
            <person name="Ahrendt S."/>
            <person name="Moore L.P."/>
            <person name="Eastman K.E."/>
            <person name="Scott K."/>
            <person name="Konkel Z."/>
            <person name="Mondo S.J."/>
            <person name="Kuo A."/>
            <person name="Hayes R.D."/>
            <person name="Haridas S."/>
            <person name="Andreopoulos B."/>
            <person name="Riley R."/>
            <person name="LaButti K."/>
            <person name="Pangilinan J."/>
            <person name="Lipzen A."/>
            <person name="Amirebrahimi M."/>
            <person name="Yan J."/>
            <person name="Adam C."/>
            <person name="Keymanesh K."/>
            <person name="Ng V."/>
            <person name="Louie K."/>
            <person name="Northen T."/>
            <person name="Drula E."/>
            <person name="Henrissat B."/>
            <person name="Hsieh H.M."/>
            <person name="Youens-Clark K."/>
            <person name="Lutzoni F."/>
            <person name="Miadlikowska J."/>
            <person name="Eastwood D.C."/>
            <person name="Hamelin R.C."/>
            <person name="Grigoriev I.V."/>
            <person name="U'Ren J.M."/>
        </authorList>
    </citation>
    <scope>NUCLEOTIDE SEQUENCE [LARGE SCALE GENOMIC DNA]</scope>
    <source>
        <strain evidence="1 2">CBS 119005</strain>
    </source>
</reference>
<protein>
    <submittedName>
        <fullName evidence="1">Uncharacterized protein</fullName>
    </submittedName>
</protein>